<dbReference type="PANTHER" id="PTHR10540">
    <property type="entry name" value="EUKARYOTIC TRANSLATION INITIATION FACTOR 3 SUBUNIT F-RELATED"/>
    <property type="match status" value="1"/>
</dbReference>
<feature type="domain" description="MPN" evidence="5">
    <location>
        <begin position="31"/>
        <end position="167"/>
    </location>
</feature>
<comment type="caution">
    <text evidence="6">The sequence shown here is derived from an EMBL/GenBank/DDBJ whole genome shotgun (WGS) entry which is preliminary data.</text>
</comment>
<evidence type="ECO:0000256" key="1">
    <source>
        <dbReference type="ARBA" id="ARBA00022490"/>
    </source>
</evidence>
<keyword evidence="1 4" id="KW-0963">Cytoplasm</keyword>
<dbReference type="Proteomes" id="UP001447188">
    <property type="component" value="Unassembled WGS sequence"/>
</dbReference>
<proteinExistence type="inferred from homology"/>
<dbReference type="PROSITE" id="PS50249">
    <property type="entry name" value="MPN"/>
    <property type="match status" value="1"/>
</dbReference>
<dbReference type="Pfam" id="PF13012">
    <property type="entry name" value="MitMem_reg"/>
    <property type="match status" value="1"/>
</dbReference>
<accession>A0ABR3GKQ9</accession>
<dbReference type="SMART" id="SM00232">
    <property type="entry name" value="JAB_MPN"/>
    <property type="match status" value="1"/>
</dbReference>
<keyword evidence="7" id="KW-1185">Reference proteome</keyword>
<reference evidence="6 7" key="1">
    <citation type="submission" date="2024-02" db="EMBL/GenBank/DDBJ databases">
        <title>Discinaceae phylogenomics.</title>
        <authorList>
            <person name="Dirks A.C."/>
            <person name="James T.Y."/>
        </authorList>
    </citation>
    <scope>NUCLEOTIDE SEQUENCE [LARGE SCALE GENOMIC DNA]</scope>
    <source>
        <strain evidence="6 7">ACD0624</strain>
    </source>
</reference>
<sequence length="330" mass="35612">MTDQDSYIHLARPLPVVNVPPVHATTGPLSVLIHAQALFSILDHSLRRNADQDRVIGTLLGVRSEDGSEVEIRNCFAVGHNESQEQVEVDMDYHKTMLGLHLKANPKEVLVGWYATSPELNTFSALIQNFYASNGEGTFPHPAVHLTMSTVPGADIAIRTYISSAVGVNQDRIADSCLFVPVPYEIRYNDADRSGLELVAGAKNNEERTVSVMTDIHALERAIEDVLGMLDRVGHYVSRVVHGETPGSTAIGKFLMNTLALAPKVAASDVERMFNTHIQDVLLISYLANTIRTQIDLSNRLASLTATATTTAAPVVPAVAAPATVTAGGK</sequence>
<dbReference type="InterPro" id="IPR024969">
    <property type="entry name" value="EIF3F/CSN6-like_C"/>
</dbReference>
<organism evidence="6 7">
    <name type="scientific">Discina gigas</name>
    <dbReference type="NCBI Taxonomy" id="1032678"/>
    <lineage>
        <taxon>Eukaryota</taxon>
        <taxon>Fungi</taxon>
        <taxon>Dikarya</taxon>
        <taxon>Ascomycota</taxon>
        <taxon>Pezizomycotina</taxon>
        <taxon>Pezizomycetes</taxon>
        <taxon>Pezizales</taxon>
        <taxon>Discinaceae</taxon>
        <taxon>Discina</taxon>
    </lineage>
</organism>
<dbReference type="EMBL" id="JBBBZM010000056">
    <property type="protein sequence ID" value="KAL0636116.1"/>
    <property type="molecule type" value="Genomic_DNA"/>
</dbReference>
<dbReference type="Pfam" id="PF01398">
    <property type="entry name" value="JAB"/>
    <property type="match status" value="1"/>
</dbReference>
<evidence type="ECO:0000256" key="2">
    <source>
        <dbReference type="ARBA" id="ARBA00022540"/>
    </source>
</evidence>
<keyword evidence="3 4" id="KW-0648">Protein biosynthesis</keyword>
<name>A0ABR3GKQ9_9PEZI</name>
<keyword evidence="2 4" id="KW-0396">Initiation factor</keyword>
<evidence type="ECO:0000313" key="7">
    <source>
        <dbReference type="Proteomes" id="UP001447188"/>
    </source>
</evidence>
<comment type="similarity">
    <text evidence="4">Belongs to the eIF-3 subunit F family.</text>
</comment>
<dbReference type="InterPro" id="IPR027531">
    <property type="entry name" value="eIF3f"/>
</dbReference>
<dbReference type="CDD" id="cd08064">
    <property type="entry name" value="MPN_eIF3f"/>
    <property type="match status" value="1"/>
</dbReference>
<comment type="function">
    <text evidence="4">Component of the eukaryotic translation initiation factor 3 (eIF-3) complex, which is involved in protein synthesis of a specialized repertoire of mRNAs and, together with other initiation factors, stimulates binding of mRNA and methionyl-tRNAi to the 40S ribosome. The eIF-3 complex specifically targets and initiates translation of a subset of mRNAs involved in cell proliferation.</text>
</comment>
<evidence type="ECO:0000256" key="4">
    <source>
        <dbReference type="HAMAP-Rule" id="MF_03005"/>
    </source>
</evidence>
<evidence type="ECO:0000259" key="5">
    <source>
        <dbReference type="PROSITE" id="PS50249"/>
    </source>
</evidence>
<dbReference type="Gene3D" id="3.40.140.10">
    <property type="entry name" value="Cytidine Deaminase, domain 2"/>
    <property type="match status" value="1"/>
</dbReference>
<comment type="subunit">
    <text evidence="4">Component of the eukaryotic translation initiation factor 3 (eIF-3) complex.</text>
</comment>
<protein>
    <recommendedName>
        <fullName evidence="4">Eukaryotic translation initiation factor 3 subunit F</fullName>
        <shortName evidence="4">eIF3f</shortName>
    </recommendedName>
</protein>
<gene>
    <name evidence="6" type="ORF">Q9L58_004905</name>
</gene>
<dbReference type="InterPro" id="IPR037518">
    <property type="entry name" value="MPN"/>
</dbReference>
<evidence type="ECO:0000313" key="6">
    <source>
        <dbReference type="EMBL" id="KAL0636116.1"/>
    </source>
</evidence>
<dbReference type="InterPro" id="IPR000555">
    <property type="entry name" value="JAMM/MPN+_dom"/>
</dbReference>
<evidence type="ECO:0000256" key="3">
    <source>
        <dbReference type="ARBA" id="ARBA00022917"/>
    </source>
</evidence>
<dbReference type="PANTHER" id="PTHR10540:SF6">
    <property type="entry name" value="EUKARYOTIC TRANSLATION INITIATION FACTOR 3 SUBUNIT F"/>
    <property type="match status" value="1"/>
</dbReference>
<comment type="subcellular location">
    <subcellularLocation>
        <location evidence="4">Cytoplasm</location>
    </subcellularLocation>
</comment>
<dbReference type="HAMAP" id="MF_03005">
    <property type="entry name" value="eIF3f"/>
    <property type="match status" value="1"/>
</dbReference>